<comment type="caution">
    <text evidence="2">The sequence shown here is derived from an EMBL/GenBank/DDBJ whole genome shotgun (WGS) entry which is preliminary data.</text>
</comment>
<evidence type="ECO:0000313" key="2">
    <source>
        <dbReference type="EMBL" id="KAF2738169.1"/>
    </source>
</evidence>
<feature type="compositionally biased region" description="Low complexity" evidence="1">
    <location>
        <begin position="122"/>
        <end position="137"/>
    </location>
</feature>
<feature type="region of interest" description="Disordered" evidence="1">
    <location>
        <begin position="1"/>
        <end position="137"/>
    </location>
</feature>
<accession>A0A9P4R7K2</accession>
<dbReference type="Gene3D" id="3.30.70.330">
    <property type="match status" value="1"/>
</dbReference>
<dbReference type="EMBL" id="ML996111">
    <property type="protein sequence ID" value="KAF2738169.1"/>
    <property type="molecule type" value="Genomic_DNA"/>
</dbReference>
<protein>
    <recommendedName>
        <fullName evidence="4">RRM domain-containing protein</fullName>
    </recommendedName>
</protein>
<proteinExistence type="predicted"/>
<feature type="compositionally biased region" description="Basic and acidic residues" evidence="1">
    <location>
        <begin position="104"/>
        <end position="113"/>
    </location>
</feature>
<evidence type="ECO:0008006" key="4">
    <source>
        <dbReference type="Google" id="ProtNLM"/>
    </source>
</evidence>
<dbReference type="InterPro" id="IPR035979">
    <property type="entry name" value="RBD_domain_sf"/>
</dbReference>
<dbReference type="Proteomes" id="UP000799444">
    <property type="component" value="Unassembled WGS sequence"/>
</dbReference>
<dbReference type="OrthoDB" id="5374349at2759"/>
<name>A0A9P4R7K2_9PLEO</name>
<evidence type="ECO:0000313" key="3">
    <source>
        <dbReference type="Proteomes" id="UP000799444"/>
    </source>
</evidence>
<evidence type="ECO:0000256" key="1">
    <source>
        <dbReference type="SAM" id="MobiDB-lite"/>
    </source>
</evidence>
<gene>
    <name evidence="2" type="ORF">EJ04DRAFT_429746</name>
</gene>
<feature type="region of interest" description="Disordered" evidence="1">
    <location>
        <begin position="261"/>
        <end position="280"/>
    </location>
</feature>
<feature type="compositionally biased region" description="Polar residues" evidence="1">
    <location>
        <begin position="38"/>
        <end position="49"/>
    </location>
</feature>
<dbReference type="GO" id="GO:0003676">
    <property type="term" value="F:nucleic acid binding"/>
    <property type="evidence" value="ECO:0007669"/>
    <property type="project" value="InterPro"/>
</dbReference>
<feature type="compositionally biased region" description="Basic and acidic residues" evidence="1">
    <location>
        <begin position="12"/>
        <end position="24"/>
    </location>
</feature>
<feature type="compositionally biased region" description="Polar residues" evidence="1">
    <location>
        <begin position="261"/>
        <end position="270"/>
    </location>
</feature>
<keyword evidence="3" id="KW-1185">Reference proteome</keyword>
<dbReference type="AlphaFoldDB" id="A0A9P4R7K2"/>
<organism evidence="2 3">
    <name type="scientific">Polyplosphaeria fusca</name>
    <dbReference type="NCBI Taxonomy" id="682080"/>
    <lineage>
        <taxon>Eukaryota</taxon>
        <taxon>Fungi</taxon>
        <taxon>Dikarya</taxon>
        <taxon>Ascomycota</taxon>
        <taxon>Pezizomycotina</taxon>
        <taxon>Dothideomycetes</taxon>
        <taxon>Pleosporomycetidae</taxon>
        <taxon>Pleosporales</taxon>
        <taxon>Tetraplosphaeriaceae</taxon>
        <taxon>Polyplosphaeria</taxon>
    </lineage>
</organism>
<dbReference type="SUPFAM" id="SSF54928">
    <property type="entry name" value="RNA-binding domain, RBD"/>
    <property type="match status" value="1"/>
</dbReference>
<dbReference type="InterPro" id="IPR012677">
    <property type="entry name" value="Nucleotide-bd_a/b_plait_sf"/>
</dbReference>
<sequence length="280" mass="30083">MSKNPSLAEILKQGREKNKKEELAQKILGSRGRKTGAGSITTTRNTSEKPSLLSRMSGVGKRSSSAKPDINGKWTHDLHGVNNPDGPPRKKGLNRAVSSSQIDRNTRTFEKYHSTLQRNARNGNGNENSTGNGNASSSGGFSFRGAASAGPFTVIASNFALGTTAADIEAVMGSHSVALTSCKIISSKPTVMAEMVFDKKEDAHNIVATFNNKNADGRTLHLYMKEPTAAIKGPTPNQSAQRATRAFDDMDIDTVGSATQYNTFRDSTGLNPPRGPRRRF</sequence>
<reference evidence="2" key="1">
    <citation type="journal article" date="2020" name="Stud. Mycol.">
        <title>101 Dothideomycetes genomes: a test case for predicting lifestyles and emergence of pathogens.</title>
        <authorList>
            <person name="Haridas S."/>
            <person name="Albert R."/>
            <person name="Binder M."/>
            <person name="Bloem J."/>
            <person name="Labutti K."/>
            <person name="Salamov A."/>
            <person name="Andreopoulos B."/>
            <person name="Baker S."/>
            <person name="Barry K."/>
            <person name="Bills G."/>
            <person name="Bluhm B."/>
            <person name="Cannon C."/>
            <person name="Castanera R."/>
            <person name="Culley D."/>
            <person name="Daum C."/>
            <person name="Ezra D."/>
            <person name="Gonzalez J."/>
            <person name="Henrissat B."/>
            <person name="Kuo A."/>
            <person name="Liang C."/>
            <person name="Lipzen A."/>
            <person name="Lutzoni F."/>
            <person name="Magnuson J."/>
            <person name="Mondo S."/>
            <person name="Nolan M."/>
            <person name="Ohm R."/>
            <person name="Pangilinan J."/>
            <person name="Park H.-J."/>
            <person name="Ramirez L."/>
            <person name="Alfaro M."/>
            <person name="Sun H."/>
            <person name="Tritt A."/>
            <person name="Yoshinaga Y."/>
            <person name="Zwiers L.-H."/>
            <person name="Turgeon B."/>
            <person name="Goodwin S."/>
            <person name="Spatafora J."/>
            <person name="Crous P."/>
            <person name="Grigoriev I."/>
        </authorList>
    </citation>
    <scope>NUCLEOTIDE SEQUENCE</scope>
    <source>
        <strain evidence="2">CBS 125425</strain>
    </source>
</reference>